<dbReference type="AlphaFoldDB" id="A0A9W6JAL3"/>
<feature type="chain" id="PRO_5040811306" description="Lysozyme inhibitor LprI N-terminal domain-containing protein" evidence="1">
    <location>
        <begin position="24"/>
        <end position="118"/>
    </location>
</feature>
<name>A0A9W6JAL3_9HYPH</name>
<protein>
    <recommendedName>
        <fullName evidence="4">Lysozyme inhibitor LprI N-terminal domain-containing protein</fullName>
    </recommendedName>
</protein>
<gene>
    <name evidence="2" type="ORF">GCM10017643_29920</name>
</gene>
<comment type="caution">
    <text evidence="2">The sequence shown here is derived from an EMBL/GenBank/DDBJ whole genome shotgun (WGS) entry which is preliminary data.</text>
</comment>
<evidence type="ECO:0000256" key="1">
    <source>
        <dbReference type="SAM" id="SignalP"/>
    </source>
</evidence>
<reference evidence="2" key="1">
    <citation type="journal article" date="2014" name="Int. J. Syst. Evol. Microbiol.">
        <title>Complete genome sequence of Corynebacterium casei LMG S-19264T (=DSM 44701T), isolated from a smear-ripened cheese.</title>
        <authorList>
            <consortium name="US DOE Joint Genome Institute (JGI-PGF)"/>
            <person name="Walter F."/>
            <person name="Albersmeier A."/>
            <person name="Kalinowski J."/>
            <person name="Ruckert C."/>
        </authorList>
    </citation>
    <scope>NUCLEOTIDE SEQUENCE</scope>
    <source>
        <strain evidence="2">VKM B-2484</strain>
    </source>
</reference>
<accession>A0A9W6JAL3</accession>
<evidence type="ECO:0008006" key="4">
    <source>
        <dbReference type="Google" id="ProtNLM"/>
    </source>
</evidence>
<organism evidence="2 3">
    <name type="scientific">Ancylobacter dichloromethanicus</name>
    <dbReference type="NCBI Taxonomy" id="518825"/>
    <lineage>
        <taxon>Bacteria</taxon>
        <taxon>Pseudomonadati</taxon>
        <taxon>Pseudomonadota</taxon>
        <taxon>Alphaproteobacteria</taxon>
        <taxon>Hyphomicrobiales</taxon>
        <taxon>Xanthobacteraceae</taxon>
        <taxon>Ancylobacter</taxon>
    </lineage>
</organism>
<proteinExistence type="predicted"/>
<dbReference type="PANTHER" id="PTHR37549">
    <property type="entry name" value="LIPOPROTEIN LPRI"/>
    <property type="match status" value="1"/>
</dbReference>
<dbReference type="EMBL" id="BSFJ01000019">
    <property type="protein sequence ID" value="GLK72876.1"/>
    <property type="molecule type" value="Genomic_DNA"/>
</dbReference>
<feature type="signal peptide" evidence="1">
    <location>
        <begin position="1"/>
        <end position="23"/>
    </location>
</feature>
<reference evidence="2" key="2">
    <citation type="submission" date="2023-01" db="EMBL/GenBank/DDBJ databases">
        <authorList>
            <person name="Sun Q."/>
            <person name="Evtushenko L."/>
        </authorList>
    </citation>
    <scope>NUCLEOTIDE SEQUENCE</scope>
    <source>
        <strain evidence="2">VKM B-2484</strain>
    </source>
</reference>
<dbReference type="Proteomes" id="UP001143370">
    <property type="component" value="Unassembled WGS sequence"/>
</dbReference>
<evidence type="ECO:0000313" key="2">
    <source>
        <dbReference type="EMBL" id="GLK72876.1"/>
    </source>
</evidence>
<dbReference type="PANTHER" id="PTHR37549:SF1">
    <property type="entry name" value="LIPOPROTEIN LPRI"/>
    <property type="match status" value="1"/>
</dbReference>
<dbReference type="InterPro" id="IPR052755">
    <property type="entry name" value="Lysozyme_Inhibitor_LprI"/>
</dbReference>
<keyword evidence="3" id="KW-1185">Reference proteome</keyword>
<sequence length="118" mass="12608">MRARHAIPLALLLASAAAAPLQAASFDCARAQSPDERAVCADPELSALDSEMGGLWYAYSRIPLLMGANGVRQDDARAFLEARGKCGGDTACLTALYRQRIATLKGQIADFLKSMPPR</sequence>
<keyword evidence="1" id="KW-0732">Signal</keyword>
<dbReference type="RefSeq" id="WP_271188666.1">
    <property type="nucleotide sequence ID" value="NZ_BSFJ01000019.1"/>
</dbReference>
<evidence type="ECO:0000313" key="3">
    <source>
        <dbReference type="Proteomes" id="UP001143370"/>
    </source>
</evidence>
<dbReference type="GO" id="GO:0005576">
    <property type="term" value="C:extracellular region"/>
    <property type="evidence" value="ECO:0007669"/>
    <property type="project" value="TreeGrafter"/>
</dbReference>